<feature type="region of interest" description="Disordered" evidence="1">
    <location>
        <begin position="615"/>
        <end position="653"/>
    </location>
</feature>
<dbReference type="Proteomes" id="UP000266152">
    <property type="component" value="Unassembled WGS sequence"/>
</dbReference>
<sequence length="653" mass="74633">MEDKRRANREKETENQDSLRGITSDATRAPGYGWRPGRDPANIEINLGPRRSRRLRARQEGPSQDVPHTDERQSQSTLADNKANRSGEQHTTMSRSPEMAAQTSSGINAITNRERRPIPTDWEPPLIIGASLGTNLSRLEHAERSVLQWEAIIANIRRTQPRADLSGLKQQRDKARQQFERMQESDENLIPVDELESTKRQRIRKRIDLLTASLERNECPAGDTNIRAAIKAYRTGQIKCWDRWTLIYAGHLTDFCPSYESFTLDREERLDRYNSQYGEGWLWYEPPLAPRGSRQTEQLMAATWAQPSADSGLLSEHKPYNWEISMGFKRVKGFHSRFTQRLGKSGRNKNGKVLLYQTQLRELGSDERGPCFVEDDDDDMAAPRVCFKMLLDSGASHPSLHNTDLKLIGINRKTYPAQTHISVSTAESSTAVARVYEMRVDVCRHNGESLVGDDPIFPDERRELGGIAPVMVLVKSTPDESEPLSEWYEEALENGEDVSEEAMAQRYKGSQESRLSGMLPFQVCYFAGAPGQPVFWFGEDRRDVLGADRMPGQQRWERHLKPKGVQRPKEVSHLDRPTVVFDHQMDGLKLLDTDSVEDSRTSVLIIDDEKRKRRVVMKTGKNPEETFLQESPKRKIRTGSLTKPRVLRKRTKK</sequence>
<keyword evidence="3" id="KW-1185">Reference proteome</keyword>
<dbReference type="STRING" id="5514.A0A395SJ54"/>
<reference evidence="2 3" key="1">
    <citation type="journal article" date="2018" name="PLoS Pathog.">
        <title>Evolution of structural diversity of trichothecenes, a family of toxins produced by plant pathogenic and entomopathogenic fungi.</title>
        <authorList>
            <person name="Proctor R.H."/>
            <person name="McCormick S.P."/>
            <person name="Kim H.S."/>
            <person name="Cardoza R.E."/>
            <person name="Stanley A.M."/>
            <person name="Lindo L."/>
            <person name="Kelly A."/>
            <person name="Brown D.W."/>
            <person name="Lee T."/>
            <person name="Vaughan M.M."/>
            <person name="Alexander N.J."/>
            <person name="Busman M."/>
            <person name="Gutierrez S."/>
        </authorList>
    </citation>
    <scope>NUCLEOTIDE SEQUENCE [LARGE SCALE GENOMIC DNA]</scope>
    <source>
        <strain evidence="2 3">NRRL 3299</strain>
    </source>
</reference>
<organism evidence="2 3">
    <name type="scientific">Fusarium sporotrichioides</name>
    <dbReference type="NCBI Taxonomy" id="5514"/>
    <lineage>
        <taxon>Eukaryota</taxon>
        <taxon>Fungi</taxon>
        <taxon>Dikarya</taxon>
        <taxon>Ascomycota</taxon>
        <taxon>Pezizomycotina</taxon>
        <taxon>Sordariomycetes</taxon>
        <taxon>Hypocreomycetidae</taxon>
        <taxon>Hypocreales</taxon>
        <taxon>Nectriaceae</taxon>
        <taxon>Fusarium</taxon>
    </lineage>
</organism>
<comment type="caution">
    <text evidence="2">The sequence shown here is derived from an EMBL/GenBank/DDBJ whole genome shotgun (WGS) entry which is preliminary data.</text>
</comment>
<feature type="region of interest" description="Disordered" evidence="1">
    <location>
        <begin position="1"/>
        <end position="122"/>
    </location>
</feature>
<evidence type="ECO:0000313" key="3">
    <source>
        <dbReference type="Proteomes" id="UP000266152"/>
    </source>
</evidence>
<dbReference type="AlphaFoldDB" id="A0A395SJ54"/>
<dbReference type="EMBL" id="PXOF01000037">
    <property type="protein sequence ID" value="RGP72112.1"/>
    <property type="molecule type" value="Genomic_DNA"/>
</dbReference>
<feature type="compositionally biased region" description="Basic and acidic residues" evidence="1">
    <location>
        <begin position="1"/>
        <end position="14"/>
    </location>
</feature>
<accession>A0A395SJ54</accession>
<feature type="compositionally biased region" description="Polar residues" evidence="1">
    <location>
        <begin position="89"/>
        <end position="111"/>
    </location>
</feature>
<evidence type="ECO:0000313" key="2">
    <source>
        <dbReference type="EMBL" id="RGP72112.1"/>
    </source>
</evidence>
<proteinExistence type="predicted"/>
<gene>
    <name evidence="2" type="ORF">FSPOR_2957</name>
</gene>
<evidence type="ECO:0000256" key="1">
    <source>
        <dbReference type="SAM" id="MobiDB-lite"/>
    </source>
</evidence>
<name>A0A395SJ54_FUSSP</name>
<protein>
    <submittedName>
        <fullName evidence="2">Uncharacterized protein</fullName>
    </submittedName>
</protein>